<reference evidence="2" key="1">
    <citation type="submission" date="2016-09" db="EMBL/GenBank/DDBJ databases">
        <title>Whole genome sequencing of Salmonella enterica.</title>
        <authorList>
            <person name="Bell R."/>
        </authorList>
    </citation>
    <scope>NUCLEOTIDE SEQUENCE [LARGE SCALE GENOMIC DNA]</scope>
    <source>
        <strain evidence="2">CFSAN044978</strain>
    </source>
</reference>
<name>A0A1S0ZPN7_SALET</name>
<sequence length="1140" mass="127887">MRITVSDISTRESQQTVQIQAIRSWDTIPYLSMLDGLYQDDIFHEQISNLPEEYIKLDEMAKDEEKNSLNIYEFFFEPTHEIICEEIQSTLGFYYSNSATFRRLVNYIVERSINDDVDTNKCEVKISLNYSYENIDGGRGYLSFPFDKYGYPISPDFHNCLNRITSEKLLLDLFLKHILHDHLNANGEVTNVYANVIYKEIDSAAIAHASSCFSQVTMSGEHELFNVDSVTVPPKSTEQIIFEGKEIQKQIFLSSHSRNHLQPVTIHKMDRSIKNIAVTGLLLSSRLAVTSGDYRIKNGNSEGENDFLPVKELQRYERALPEDHPAPNTEPHPLGKVLDGLFDHYTSVAGGHLVAVLKLLGKEQEANSYKRGYHELLAFSQTGQWTHDGRAIAAEYMFKGLLVHLSDKLIILGEGSFVSFLSFVRENIQHQYKIYELIARDMLVHPLHFSTESAPPMIDRPLWTMESHYTKVLYEKFPDISGSSFEVFYGKEAIITALEIVSFDRQERGKSAFNKKRMSHLYKLVQLVIHHLSSNGGDRVLLSPEGIKNNFIIMRHIIFWCAKITGPINDKKINAIARKIVVNNKFSNGVKSILPKSNDPLISLMKAAINKQLNWAEKYYRAETHMKEHMQECDILGLMDTNKMVREAVVGLIHEISDIAQSSWLTLEEQHERQAQALESFKEKLSSMNGGQEFVYAFNKIIQEGLGGLIELSFDLDDTIHHRTTSSLSPAARAGLHLLGTVWNIVMGLVPGFNALAGTSSILNRAVVENSADVCGYVQDIVRIGMEAVPVAGAKFTERAANAKYTGLRFVEDKIQRGVVRAPIQKGSNYKTIESIENTDFIYQKSSQKVLELGPAGNDGLYRATGFDKQTYGYYKPSGEGFYRKQASYPPLSSEAPNTIKYGDRELVLTKEPGSETYRATYSDSGKDSAMTFYRSSDGRFYQASGLKGGGLIRHIDKPYSELREGDAGYDEELLDITDDSPLLEDILASLSEDLYPTSEENVQGIYKKYQSGDAAAGETEVVLCRGTIGPQAENIVSFKTAGGIEGGDAEVLPVSAEIAKEQVRSGRIVPEYTTDLSVADRFSREHYLIIVRAKVKYLTRGSVSESGWVMPKKTPVDPVGIIDRTYGKAENTGQANASK</sequence>
<dbReference type="EMBL" id="MLZC01000002">
    <property type="protein sequence ID" value="OHG68561.1"/>
    <property type="molecule type" value="Genomic_DNA"/>
</dbReference>
<comment type="caution">
    <text evidence="2">The sequence shown here is derived from an EMBL/GenBank/DDBJ whole genome shotgun (WGS) entry which is preliminary data.</text>
</comment>
<protein>
    <submittedName>
        <fullName evidence="2">DUF4765 domain-containing protein</fullName>
    </submittedName>
</protein>
<dbReference type="RefSeq" id="WP_070793998.1">
    <property type="nucleotide sequence ID" value="NZ_QWDP01000001.1"/>
</dbReference>
<gene>
    <name evidence="2" type="ORF">A7T00_04110</name>
</gene>
<dbReference type="AlphaFoldDB" id="A0A1S0ZPN7"/>
<evidence type="ECO:0000259" key="1">
    <source>
        <dbReference type="Pfam" id="PF15962"/>
    </source>
</evidence>
<feature type="domain" description="DUF4765" evidence="1">
    <location>
        <begin position="12"/>
        <end position="1139"/>
    </location>
</feature>
<evidence type="ECO:0000313" key="2">
    <source>
        <dbReference type="EMBL" id="OHG68561.1"/>
    </source>
</evidence>
<organism evidence="2">
    <name type="scientific">Salmonella enterica subsp. enterica serovar Saintpaul</name>
    <dbReference type="NCBI Taxonomy" id="90105"/>
    <lineage>
        <taxon>Bacteria</taxon>
        <taxon>Pseudomonadati</taxon>
        <taxon>Pseudomonadota</taxon>
        <taxon>Gammaproteobacteria</taxon>
        <taxon>Enterobacterales</taxon>
        <taxon>Enterobacteriaceae</taxon>
        <taxon>Salmonella</taxon>
    </lineage>
</organism>
<dbReference type="Pfam" id="PF15962">
    <property type="entry name" value="DUF4765"/>
    <property type="match status" value="1"/>
</dbReference>
<accession>A0A1S0ZPN7</accession>
<proteinExistence type="predicted"/>
<dbReference type="InterPro" id="IPR031886">
    <property type="entry name" value="DUF4765"/>
</dbReference>